<feature type="chain" id="PRO_5038492862" description="Secreted protein" evidence="2">
    <location>
        <begin position="36"/>
        <end position="156"/>
    </location>
</feature>
<keyword evidence="4" id="KW-1185">Reference proteome</keyword>
<keyword evidence="2" id="KW-0732">Signal</keyword>
<feature type="region of interest" description="Disordered" evidence="1">
    <location>
        <begin position="40"/>
        <end position="72"/>
    </location>
</feature>
<gene>
    <name evidence="3" type="ORF">KDA82_18955</name>
</gene>
<sequence>MVVVVASRASRTSSYTQRALLRAGLVAAAAGAALGAGGAATASADSPSAAPASSGDSGATGEEESSLSAAVGGLGEAGVQGVRGAHEGLGGAIGAVKRLQLDPLANTGSDPLDNGVVTQVADFRPISTRTVTGPITRGDSLSELPLVGPVTKVLPG</sequence>
<evidence type="ECO:0000256" key="2">
    <source>
        <dbReference type="SAM" id="SignalP"/>
    </source>
</evidence>
<evidence type="ECO:0008006" key="5">
    <source>
        <dbReference type="Google" id="ProtNLM"/>
    </source>
</evidence>
<organism evidence="3 4">
    <name type="scientific">Streptomyces daliensis</name>
    <dbReference type="NCBI Taxonomy" id="299421"/>
    <lineage>
        <taxon>Bacteria</taxon>
        <taxon>Bacillati</taxon>
        <taxon>Actinomycetota</taxon>
        <taxon>Actinomycetes</taxon>
        <taxon>Kitasatosporales</taxon>
        <taxon>Streptomycetaceae</taxon>
        <taxon>Streptomyces</taxon>
    </lineage>
</organism>
<dbReference type="Proteomes" id="UP000675554">
    <property type="component" value="Unassembled WGS sequence"/>
</dbReference>
<proteinExistence type="predicted"/>
<comment type="caution">
    <text evidence="3">The sequence shown here is derived from an EMBL/GenBank/DDBJ whole genome shotgun (WGS) entry which is preliminary data.</text>
</comment>
<reference evidence="3" key="1">
    <citation type="submission" date="2021-04" db="EMBL/GenBank/DDBJ databases">
        <title>Sequencing of actinobacteria type strains.</title>
        <authorList>
            <person name="Nguyen G.-S."/>
            <person name="Wentzel A."/>
        </authorList>
    </citation>
    <scope>NUCLEOTIDE SEQUENCE</scope>
    <source>
        <strain evidence="3">DSM 42095</strain>
    </source>
</reference>
<evidence type="ECO:0000256" key="1">
    <source>
        <dbReference type="SAM" id="MobiDB-lite"/>
    </source>
</evidence>
<protein>
    <recommendedName>
        <fullName evidence="5">Secreted protein</fullName>
    </recommendedName>
</protein>
<feature type="signal peptide" evidence="2">
    <location>
        <begin position="1"/>
        <end position="35"/>
    </location>
</feature>
<accession>A0A8T4J0J0</accession>
<evidence type="ECO:0000313" key="4">
    <source>
        <dbReference type="Proteomes" id="UP000675554"/>
    </source>
</evidence>
<dbReference type="AlphaFoldDB" id="A0A8T4J0J0"/>
<dbReference type="EMBL" id="JAGSMN010000424">
    <property type="protein sequence ID" value="MBR7675064.1"/>
    <property type="molecule type" value="Genomic_DNA"/>
</dbReference>
<evidence type="ECO:0000313" key="3">
    <source>
        <dbReference type="EMBL" id="MBR7675064.1"/>
    </source>
</evidence>
<feature type="compositionally biased region" description="Low complexity" evidence="1">
    <location>
        <begin position="40"/>
        <end position="60"/>
    </location>
</feature>
<name>A0A8T4J0J0_9ACTN</name>